<feature type="transmembrane region" description="Helical" evidence="2">
    <location>
        <begin position="583"/>
        <end position="605"/>
    </location>
</feature>
<protein>
    <submittedName>
        <fullName evidence="3">Uncharacterized protein</fullName>
    </submittedName>
</protein>
<dbReference type="EMBL" id="MWPZ01000004">
    <property type="protein sequence ID" value="TIC98774.1"/>
    <property type="molecule type" value="Genomic_DNA"/>
</dbReference>
<dbReference type="OrthoDB" id="3692311at2759"/>
<evidence type="ECO:0000256" key="2">
    <source>
        <dbReference type="SAM" id="Phobius"/>
    </source>
</evidence>
<evidence type="ECO:0000313" key="3">
    <source>
        <dbReference type="EMBL" id="TIC98774.1"/>
    </source>
</evidence>
<keyword evidence="2" id="KW-0812">Transmembrane</keyword>
<organism evidence="3 4">
    <name type="scientific">Colletotrichum higginsianum</name>
    <dbReference type="NCBI Taxonomy" id="80884"/>
    <lineage>
        <taxon>Eukaryota</taxon>
        <taxon>Fungi</taxon>
        <taxon>Dikarya</taxon>
        <taxon>Ascomycota</taxon>
        <taxon>Pezizomycotina</taxon>
        <taxon>Sordariomycetes</taxon>
        <taxon>Hypocreomycetidae</taxon>
        <taxon>Glomerellales</taxon>
        <taxon>Glomerellaceae</taxon>
        <taxon>Colletotrichum</taxon>
        <taxon>Colletotrichum destructivum species complex</taxon>
    </lineage>
</organism>
<evidence type="ECO:0000256" key="1">
    <source>
        <dbReference type="SAM" id="MobiDB-lite"/>
    </source>
</evidence>
<feature type="transmembrane region" description="Helical" evidence="2">
    <location>
        <begin position="101"/>
        <end position="119"/>
    </location>
</feature>
<proteinExistence type="predicted"/>
<name>A0A4T0W0H5_9PEZI</name>
<comment type="caution">
    <text evidence="3">The sequence shown here is derived from an EMBL/GenBank/DDBJ whole genome shotgun (WGS) entry which is preliminary data.</text>
</comment>
<dbReference type="Proteomes" id="UP000305883">
    <property type="component" value="Unassembled WGS sequence"/>
</dbReference>
<gene>
    <name evidence="3" type="ORF">CH35J_006341</name>
</gene>
<keyword evidence="2" id="KW-0472">Membrane</keyword>
<sequence length="684" mass="73747">MQSSRQTAYGALPVVDDHQMGAESKIGSAPDYPEEKPRRRSQPRPQTLDKPWVKRCRRVIVDLVLAALALLFGVFGLWAYSVNGSPAEPGSTGVMLVRVSQYAPTIFPVLFAAIAGATMKSVASWRMQASQGATFGSLEQCLGSQTISRAFTTQINLRTYNLLGLSIVALWCLSPLGSQASLRVISVISKTETAARTLSTMDTFVEYKIIPITIGSGGAVVKMTLPTAIVTSLMAAKFLKSRNQDIWGNVRLPAIENLERSDKSGSKSGWIELSGHHLIEYASLIGTPVANLAAEGNTSFVLPGSYMSLSCPMIHLISNQTVLSNWTTNPPALIPELHGNRTDCEWAIGEGALPQYQVAISNRCGEAENQEMTAELIPNARKLIWESNSLLDIYGDSLVPPVISRAECDLTTTHTETQVTCTASLSGDSSGSICNPRAVRRSLNPPFHGNWTVLDKASGTGLLLLHSLSKLFPLLEFSNYTRQPVLVYLTNPFHAVGGDDLGPVYNTTSRAAFELSLAQMLNSILYVGIDAPTFTGSFNRSDPHRGTRGKVYTGSNKGGEYDDMLNITGNVTSRHDVVYCDQAWLGVLIISSLAAFLCAIAGAVLRMMTLTPDVLGSTSIALLHNRVGGLEGSSGWSSDEWVRHFKDARLRLGDVEPAAEVGRIGLATLDDGAVGVVKSGRHYN</sequence>
<keyword evidence="2" id="KW-1133">Transmembrane helix</keyword>
<reference evidence="3 4" key="1">
    <citation type="journal article" date="2019" name="Genome Biol. Evol.">
        <title>Genomic Plasticity Mediated by Transposable Elements in the Plant Pathogenic Fungus Colletotrichum higginsianum.</title>
        <authorList>
            <person name="Tsushima A."/>
            <person name="Gan P."/>
            <person name="Kumakura N."/>
            <person name="Narusaka M."/>
            <person name="Takano Y."/>
            <person name="Narusaka Y."/>
            <person name="Shirasu K."/>
        </authorList>
    </citation>
    <scope>NUCLEOTIDE SEQUENCE [LARGE SCALE GENOMIC DNA]</scope>
    <source>
        <strain evidence="3 4">MAFF305635-RFP</strain>
    </source>
</reference>
<feature type="transmembrane region" description="Helical" evidence="2">
    <location>
        <begin position="59"/>
        <end position="81"/>
    </location>
</feature>
<feature type="region of interest" description="Disordered" evidence="1">
    <location>
        <begin position="1"/>
        <end position="47"/>
    </location>
</feature>
<dbReference type="AlphaFoldDB" id="A0A4T0W0H5"/>
<evidence type="ECO:0000313" key="4">
    <source>
        <dbReference type="Proteomes" id="UP000305883"/>
    </source>
</evidence>
<accession>A0A4T0W0H5</accession>